<accession>A0A1L9SL79</accession>
<dbReference type="Proteomes" id="UP000184188">
    <property type="component" value="Unassembled WGS sequence"/>
</dbReference>
<gene>
    <name evidence="1" type="ORF">ASPZODRAFT_1810921</name>
</gene>
<dbReference type="AlphaFoldDB" id="A0A1L9SL79"/>
<organism evidence="1 2">
    <name type="scientific">Penicilliopsis zonata CBS 506.65</name>
    <dbReference type="NCBI Taxonomy" id="1073090"/>
    <lineage>
        <taxon>Eukaryota</taxon>
        <taxon>Fungi</taxon>
        <taxon>Dikarya</taxon>
        <taxon>Ascomycota</taxon>
        <taxon>Pezizomycotina</taxon>
        <taxon>Eurotiomycetes</taxon>
        <taxon>Eurotiomycetidae</taxon>
        <taxon>Eurotiales</taxon>
        <taxon>Aspergillaceae</taxon>
        <taxon>Penicilliopsis</taxon>
    </lineage>
</organism>
<dbReference type="EMBL" id="KV878340">
    <property type="protein sequence ID" value="OJJ47930.1"/>
    <property type="molecule type" value="Genomic_DNA"/>
</dbReference>
<name>A0A1L9SL79_9EURO</name>
<proteinExistence type="predicted"/>
<dbReference type="RefSeq" id="XP_022582440.1">
    <property type="nucleotide sequence ID" value="XM_022727158.1"/>
</dbReference>
<dbReference type="GeneID" id="34613622"/>
<sequence>MSASSISFFFSFSLPLDCFDRFTASAVHDFLPLAAGRNHGGLTAHPRCTGQSGAPALSALTLRCVKLHIAAV</sequence>
<dbReference type="VEuPathDB" id="FungiDB:ASPZODRAFT_1810921"/>
<protein>
    <submittedName>
        <fullName evidence="1">Uncharacterized protein</fullName>
    </submittedName>
</protein>
<evidence type="ECO:0000313" key="2">
    <source>
        <dbReference type="Proteomes" id="UP000184188"/>
    </source>
</evidence>
<evidence type="ECO:0000313" key="1">
    <source>
        <dbReference type="EMBL" id="OJJ47930.1"/>
    </source>
</evidence>
<keyword evidence="2" id="KW-1185">Reference proteome</keyword>
<reference evidence="2" key="1">
    <citation type="journal article" date="2017" name="Genome Biol.">
        <title>Comparative genomics reveals high biological diversity and specific adaptations in the industrially and medically important fungal genus Aspergillus.</title>
        <authorList>
            <person name="de Vries R.P."/>
            <person name="Riley R."/>
            <person name="Wiebenga A."/>
            <person name="Aguilar-Osorio G."/>
            <person name="Amillis S."/>
            <person name="Uchima C.A."/>
            <person name="Anderluh G."/>
            <person name="Asadollahi M."/>
            <person name="Askin M."/>
            <person name="Barry K."/>
            <person name="Battaglia E."/>
            <person name="Bayram O."/>
            <person name="Benocci T."/>
            <person name="Braus-Stromeyer S.A."/>
            <person name="Caldana C."/>
            <person name="Canovas D."/>
            <person name="Cerqueira G.C."/>
            <person name="Chen F."/>
            <person name="Chen W."/>
            <person name="Choi C."/>
            <person name="Clum A."/>
            <person name="Dos Santos R.A."/>
            <person name="Damasio A.R."/>
            <person name="Diallinas G."/>
            <person name="Emri T."/>
            <person name="Fekete E."/>
            <person name="Flipphi M."/>
            <person name="Freyberg S."/>
            <person name="Gallo A."/>
            <person name="Gournas C."/>
            <person name="Habgood R."/>
            <person name="Hainaut M."/>
            <person name="Harispe M.L."/>
            <person name="Henrissat B."/>
            <person name="Hilden K.S."/>
            <person name="Hope R."/>
            <person name="Hossain A."/>
            <person name="Karabika E."/>
            <person name="Karaffa L."/>
            <person name="Karanyi Z."/>
            <person name="Krasevec N."/>
            <person name="Kuo A."/>
            <person name="Kusch H."/>
            <person name="LaButti K."/>
            <person name="Lagendijk E.L."/>
            <person name="Lapidus A."/>
            <person name="Levasseur A."/>
            <person name="Lindquist E."/>
            <person name="Lipzen A."/>
            <person name="Logrieco A.F."/>
            <person name="MacCabe A."/>
            <person name="Maekelae M.R."/>
            <person name="Malavazi I."/>
            <person name="Melin P."/>
            <person name="Meyer V."/>
            <person name="Mielnichuk N."/>
            <person name="Miskei M."/>
            <person name="Molnar A.P."/>
            <person name="Mule G."/>
            <person name="Ngan C.Y."/>
            <person name="Orejas M."/>
            <person name="Orosz E."/>
            <person name="Ouedraogo J.P."/>
            <person name="Overkamp K.M."/>
            <person name="Park H.-S."/>
            <person name="Perrone G."/>
            <person name="Piumi F."/>
            <person name="Punt P.J."/>
            <person name="Ram A.F."/>
            <person name="Ramon A."/>
            <person name="Rauscher S."/>
            <person name="Record E."/>
            <person name="Riano-Pachon D.M."/>
            <person name="Robert V."/>
            <person name="Roehrig J."/>
            <person name="Ruller R."/>
            <person name="Salamov A."/>
            <person name="Salih N.S."/>
            <person name="Samson R.A."/>
            <person name="Sandor E."/>
            <person name="Sanguinetti M."/>
            <person name="Schuetze T."/>
            <person name="Sepcic K."/>
            <person name="Shelest E."/>
            <person name="Sherlock G."/>
            <person name="Sophianopoulou V."/>
            <person name="Squina F.M."/>
            <person name="Sun H."/>
            <person name="Susca A."/>
            <person name="Todd R.B."/>
            <person name="Tsang A."/>
            <person name="Unkles S.E."/>
            <person name="van de Wiele N."/>
            <person name="van Rossen-Uffink D."/>
            <person name="Oliveira J.V."/>
            <person name="Vesth T.C."/>
            <person name="Visser J."/>
            <person name="Yu J.-H."/>
            <person name="Zhou M."/>
            <person name="Andersen M.R."/>
            <person name="Archer D.B."/>
            <person name="Baker S.E."/>
            <person name="Benoit I."/>
            <person name="Brakhage A.A."/>
            <person name="Braus G.H."/>
            <person name="Fischer R."/>
            <person name="Frisvad J.C."/>
            <person name="Goldman G.H."/>
            <person name="Houbraken J."/>
            <person name="Oakley B."/>
            <person name="Pocsi I."/>
            <person name="Scazzocchio C."/>
            <person name="Seiboth B."/>
            <person name="vanKuyk P.A."/>
            <person name="Wortman J."/>
            <person name="Dyer P.S."/>
            <person name="Grigoriev I.V."/>
        </authorList>
    </citation>
    <scope>NUCLEOTIDE SEQUENCE [LARGE SCALE GENOMIC DNA]</scope>
    <source>
        <strain evidence="2">CBS 506.65</strain>
    </source>
</reference>